<evidence type="ECO:0000313" key="3">
    <source>
        <dbReference type="Proteomes" id="UP000267251"/>
    </source>
</evidence>
<keyword evidence="3" id="KW-1185">Reference proteome</keyword>
<feature type="compositionally biased region" description="Basic and acidic residues" evidence="1">
    <location>
        <begin position="52"/>
        <end position="68"/>
    </location>
</feature>
<accession>A0A4P9Y583</accession>
<dbReference type="PANTHER" id="PTHR28360">
    <property type="entry name" value="DYNACTIN SUBUNIT 3"/>
    <property type="match status" value="1"/>
</dbReference>
<protein>
    <submittedName>
        <fullName evidence="2">Uncharacterized protein</fullName>
    </submittedName>
</protein>
<dbReference type="GO" id="GO:0005869">
    <property type="term" value="C:dynactin complex"/>
    <property type="evidence" value="ECO:0007669"/>
    <property type="project" value="InterPro"/>
</dbReference>
<organism evidence="2 3">
    <name type="scientific">Piptocephalis cylindrospora</name>
    <dbReference type="NCBI Taxonomy" id="1907219"/>
    <lineage>
        <taxon>Eukaryota</taxon>
        <taxon>Fungi</taxon>
        <taxon>Fungi incertae sedis</taxon>
        <taxon>Zoopagomycota</taxon>
        <taxon>Zoopagomycotina</taxon>
        <taxon>Zoopagomycetes</taxon>
        <taxon>Zoopagales</taxon>
        <taxon>Piptocephalidaceae</taxon>
        <taxon>Piptocephalis</taxon>
    </lineage>
</organism>
<evidence type="ECO:0000256" key="1">
    <source>
        <dbReference type="SAM" id="MobiDB-lite"/>
    </source>
</evidence>
<dbReference type="OrthoDB" id="16729at2759"/>
<dbReference type="Pfam" id="PF07426">
    <property type="entry name" value="Dynactin_p22"/>
    <property type="match status" value="1"/>
</dbReference>
<feature type="region of interest" description="Disordered" evidence="1">
    <location>
        <begin position="38"/>
        <end position="105"/>
    </location>
</feature>
<sequence>MTTDIGTPHPPMQASSPFAPVETRLRLLERQILAKPQGRMAELAAQTTQALESHREAEEQERMEKERMAASASLSEDGEEGRGSPLAPPPIVAPSTIPDSSPSRPKVMEELPLIQQVQALQLKAQQHMHQRQVLVNFWKKYEVHQSMLEADDLSLAKERLDVSAKLEILLAAEEDISQVLAHLQTCADLQDHVNPKAFQDVEEHIPVLTEVISNHENQVKQSMALTRQITSILGAYNNQVNAFSELFLHWDSVIKAVEARVSLLEKKV</sequence>
<proteinExistence type="predicted"/>
<dbReference type="PANTHER" id="PTHR28360:SF1">
    <property type="entry name" value="DYNACTIN SUBUNIT 3"/>
    <property type="match status" value="1"/>
</dbReference>
<dbReference type="InterPro" id="IPR009991">
    <property type="entry name" value="DCTN3"/>
</dbReference>
<feature type="region of interest" description="Disordered" evidence="1">
    <location>
        <begin position="1"/>
        <end position="20"/>
    </location>
</feature>
<evidence type="ECO:0000313" key="2">
    <source>
        <dbReference type="EMBL" id="RKP13862.1"/>
    </source>
</evidence>
<gene>
    <name evidence="2" type="ORF">BJ684DRAFT_19682</name>
</gene>
<dbReference type="Proteomes" id="UP000267251">
    <property type="component" value="Unassembled WGS sequence"/>
</dbReference>
<name>A0A4P9Y583_9FUNG</name>
<dbReference type="GO" id="GO:0061640">
    <property type="term" value="P:cytoskeleton-dependent cytokinesis"/>
    <property type="evidence" value="ECO:0007669"/>
    <property type="project" value="InterPro"/>
</dbReference>
<dbReference type="AlphaFoldDB" id="A0A4P9Y583"/>
<reference evidence="3" key="1">
    <citation type="journal article" date="2018" name="Nat. Microbiol.">
        <title>Leveraging single-cell genomics to expand the fungal tree of life.</title>
        <authorList>
            <person name="Ahrendt S.R."/>
            <person name="Quandt C.A."/>
            <person name="Ciobanu D."/>
            <person name="Clum A."/>
            <person name="Salamov A."/>
            <person name="Andreopoulos B."/>
            <person name="Cheng J.F."/>
            <person name="Woyke T."/>
            <person name="Pelin A."/>
            <person name="Henrissat B."/>
            <person name="Reynolds N.K."/>
            <person name="Benny G.L."/>
            <person name="Smith M.E."/>
            <person name="James T.Y."/>
            <person name="Grigoriev I.V."/>
        </authorList>
    </citation>
    <scope>NUCLEOTIDE SEQUENCE [LARGE SCALE GENOMIC DNA]</scope>
</reference>
<dbReference type="EMBL" id="KZ987930">
    <property type="protein sequence ID" value="RKP13862.1"/>
    <property type="molecule type" value="Genomic_DNA"/>
</dbReference>